<dbReference type="EMBL" id="SJDT01000002">
    <property type="protein sequence ID" value="TBW22790.1"/>
    <property type="molecule type" value="Genomic_DNA"/>
</dbReference>
<dbReference type="PROSITE" id="PS51163">
    <property type="entry name" value="YRDC"/>
    <property type="match status" value="1"/>
</dbReference>
<dbReference type="AlphaFoldDB" id="A0A4Q9V124"/>
<dbReference type="InterPro" id="IPR052532">
    <property type="entry name" value="SUA5_domain"/>
</dbReference>
<dbReference type="InterPro" id="IPR006070">
    <property type="entry name" value="Sua5-like_dom"/>
</dbReference>
<dbReference type="InterPro" id="IPR017945">
    <property type="entry name" value="DHBP_synth_RibB-like_a/b_dom"/>
</dbReference>
<organism evidence="2 3">
    <name type="scientific">Arcanobacterium bovis</name>
    <dbReference type="NCBI Taxonomy" id="2529275"/>
    <lineage>
        <taxon>Bacteria</taxon>
        <taxon>Bacillati</taxon>
        <taxon>Actinomycetota</taxon>
        <taxon>Actinomycetes</taxon>
        <taxon>Actinomycetales</taxon>
        <taxon>Actinomycetaceae</taxon>
        <taxon>Arcanobacterium</taxon>
    </lineage>
</organism>
<dbReference type="Proteomes" id="UP000293036">
    <property type="component" value="Unassembled WGS sequence"/>
</dbReference>
<dbReference type="Pfam" id="PF01300">
    <property type="entry name" value="Sua5_yciO_yrdC"/>
    <property type="match status" value="1"/>
</dbReference>
<keyword evidence="3" id="KW-1185">Reference proteome</keyword>
<accession>A0A4Q9V124</accession>
<dbReference type="GO" id="GO:0003725">
    <property type="term" value="F:double-stranded RNA binding"/>
    <property type="evidence" value="ECO:0007669"/>
    <property type="project" value="InterPro"/>
</dbReference>
<comment type="caution">
    <text evidence="2">The sequence shown here is derived from an EMBL/GenBank/DDBJ whole genome shotgun (WGS) entry which is preliminary data.</text>
</comment>
<dbReference type="PANTHER" id="PTHR42828">
    <property type="entry name" value="DHBP SYNTHASE RIBB-LIKE ALPHA/BETA DOMAIN-CONTAINING PROTEIN"/>
    <property type="match status" value="1"/>
</dbReference>
<reference evidence="2 3" key="1">
    <citation type="submission" date="2019-02" db="EMBL/GenBank/DDBJ databases">
        <title>Arcanobacterium bovis sp. nov., isolated from the milk of a cow with mastitis.</title>
        <authorList>
            <person name="Sammra O."/>
            <person name="Foster G."/>
            <person name="Hassan A."/>
            <person name="Alssahen M."/>
            <person name="Laemmler C."/>
            <person name="Borowiak M."/>
            <person name="Malorny B."/>
            <person name="Abdulmawjood A."/>
        </authorList>
    </citation>
    <scope>NUCLEOTIDE SEQUENCE [LARGE SCALE GENOMIC DNA]</scope>
    <source>
        <strain evidence="2 3">C605018/01/1</strain>
    </source>
</reference>
<proteinExistence type="predicted"/>
<dbReference type="Gene3D" id="3.90.870.10">
    <property type="entry name" value="DHBP synthase"/>
    <property type="match status" value="1"/>
</dbReference>
<dbReference type="NCBIfam" id="TIGR00057">
    <property type="entry name" value="L-threonylcarbamoyladenylate synthase"/>
    <property type="match status" value="1"/>
</dbReference>
<sequence>MAHYVDLHPDNPQQRIVDRVVERLRQGDIAAIPTDSGYAIVCRLGNKEGLERIRTIRRVDSKHHFTLLCHDFGQLGKLVIIDNANFRLIKSKTPGPFTFILKATKDVPRMMLNPKKSTVGVRIPDHKITQAILENMGEPLLCSTLILPGESEPQREGWMINDELGHVLDIVVEGPIGSEGPTTVVDLSSGDIEVLREGAGDLGTLV</sequence>
<name>A0A4Q9V124_9ACTO</name>
<evidence type="ECO:0000313" key="2">
    <source>
        <dbReference type="EMBL" id="TBW22790.1"/>
    </source>
</evidence>
<dbReference type="OrthoDB" id="9781656at2"/>
<gene>
    <name evidence="2" type="ORF">EZJ44_02480</name>
</gene>
<dbReference type="SUPFAM" id="SSF55821">
    <property type="entry name" value="YrdC/RibB"/>
    <property type="match status" value="1"/>
</dbReference>
<dbReference type="RefSeq" id="WP_131279793.1">
    <property type="nucleotide sequence ID" value="NZ_JBHSLR010000009.1"/>
</dbReference>
<evidence type="ECO:0000259" key="1">
    <source>
        <dbReference type="PROSITE" id="PS51163"/>
    </source>
</evidence>
<feature type="domain" description="YrdC-like" evidence="1">
    <location>
        <begin position="14"/>
        <end position="200"/>
    </location>
</feature>
<evidence type="ECO:0000313" key="3">
    <source>
        <dbReference type="Proteomes" id="UP000293036"/>
    </source>
</evidence>
<dbReference type="PANTHER" id="PTHR42828:SF3">
    <property type="entry name" value="THREONYLCARBAMOYL-AMP SYNTHASE"/>
    <property type="match status" value="1"/>
</dbReference>
<protein>
    <submittedName>
        <fullName evidence="2">Threonylcarbamoyl-AMP synthase</fullName>
    </submittedName>
</protein>